<organism evidence="4 5">
    <name type="scientific">Apolygus lucorum</name>
    <name type="common">Small green plant bug</name>
    <name type="synonym">Lygocoris lucorum</name>
    <dbReference type="NCBI Taxonomy" id="248454"/>
    <lineage>
        <taxon>Eukaryota</taxon>
        <taxon>Metazoa</taxon>
        <taxon>Ecdysozoa</taxon>
        <taxon>Arthropoda</taxon>
        <taxon>Hexapoda</taxon>
        <taxon>Insecta</taxon>
        <taxon>Pterygota</taxon>
        <taxon>Neoptera</taxon>
        <taxon>Paraneoptera</taxon>
        <taxon>Hemiptera</taxon>
        <taxon>Heteroptera</taxon>
        <taxon>Panheteroptera</taxon>
        <taxon>Cimicomorpha</taxon>
        <taxon>Miridae</taxon>
        <taxon>Mirini</taxon>
        <taxon>Apolygus</taxon>
    </lineage>
</organism>
<reference evidence="4" key="1">
    <citation type="journal article" date="2021" name="Mol. Ecol. Resour.">
        <title>Apolygus lucorum genome provides insights into omnivorousness and mesophyll feeding.</title>
        <authorList>
            <person name="Liu Y."/>
            <person name="Liu H."/>
            <person name="Wang H."/>
            <person name="Huang T."/>
            <person name="Liu B."/>
            <person name="Yang B."/>
            <person name="Yin L."/>
            <person name="Li B."/>
            <person name="Zhang Y."/>
            <person name="Zhang S."/>
            <person name="Jiang F."/>
            <person name="Zhang X."/>
            <person name="Ren Y."/>
            <person name="Wang B."/>
            <person name="Wang S."/>
            <person name="Lu Y."/>
            <person name="Wu K."/>
            <person name="Fan W."/>
            <person name="Wang G."/>
        </authorList>
    </citation>
    <scope>NUCLEOTIDE SEQUENCE</scope>
    <source>
        <strain evidence="4">12Hb</strain>
    </source>
</reference>
<dbReference type="InterPro" id="IPR043504">
    <property type="entry name" value="Peptidase_S1_PA_chymotrypsin"/>
</dbReference>
<dbReference type="EMBL" id="WIXP02000002">
    <property type="protein sequence ID" value="KAF6215304.1"/>
    <property type="molecule type" value="Genomic_DNA"/>
</dbReference>
<dbReference type="InterPro" id="IPR051487">
    <property type="entry name" value="Ser/Thr_Proteases_Immune/Dev"/>
</dbReference>
<dbReference type="OrthoDB" id="7863416at2759"/>
<dbReference type="PROSITE" id="PS50240">
    <property type="entry name" value="TRYPSIN_DOM"/>
    <property type="match status" value="1"/>
</dbReference>
<feature type="region of interest" description="Disordered" evidence="3">
    <location>
        <begin position="22"/>
        <end position="56"/>
    </location>
</feature>
<evidence type="ECO:0000256" key="2">
    <source>
        <dbReference type="ARBA" id="ARBA00024195"/>
    </source>
</evidence>
<dbReference type="SUPFAM" id="SSF50494">
    <property type="entry name" value="Trypsin-like serine proteases"/>
    <property type="match status" value="2"/>
</dbReference>
<dbReference type="AlphaFoldDB" id="A0A6A4JW54"/>
<dbReference type="GO" id="GO:0004252">
    <property type="term" value="F:serine-type endopeptidase activity"/>
    <property type="evidence" value="ECO:0007669"/>
    <property type="project" value="InterPro"/>
</dbReference>
<name>A0A6A4JW54_APOLU</name>
<feature type="compositionally biased region" description="Polar residues" evidence="3">
    <location>
        <begin position="45"/>
        <end position="56"/>
    </location>
</feature>
<dbReference type="InterPro" id="IPR001254">
    <property type="entry name" value="Trypsin_dom"/>
</dbReference>
<accession>A0A6A4JW54</accession>
<dbReference type="PANTHER" id="PTHR24256">
    <property type="entry name" value="TRYPTASE-RELATED"/>
    <property type="match status" value="1"/>
</dbReference>
<evidence type="ECO:0000313" key="4">
    <source>
        <dbReference type="EMBL" id="KAF6215304.1"/>
    </source>
</evidence>
<sequence>MFDHLIVIYCAAYIVARCGGSDGEKNSPAEKRSGIRPRLPEDSEISNPNWQVPDNWTKQEDGAEFSGLLFAGKAEFSWIVDIRLEDQDLENWSIGNLITYAHVMTSCRAVAHLDDKFKKEDDESTIKLRETEMRIYFCSEYLWEKNGQDYEENYIDFSGARSIRGVILHPKCTLESFLYDFGVIELSKGIHPFVPNIGYMPINRKLSTGLIVNPHLQWMETKRWVCYVASYGKSYRNLKDNIAQDYKVKYRVYHANWRECEKYLYYICPIYIKVSFTSTRATTVTPSFPDDPDTWIPLEPPLSPGDEHYWSEYSRQADAVGLLLAGGSEFPWIVDIRLTNHDQEIWSVGNLATDHHVLTTCRAMWNFVGSPWDFNENRKKFKNPRIHETIINFCGTYLWEAYDQTIIKTLLKEQEDKYVAGTRSVKQIMLHPKCDRNSFEYDVSIVEMKRGIPPKIPQISYMPVPEHPITGDFADPDFSMMEEYRWVCHIASFGKNSFNIHNNTANDYKVKYRVYFMDWDKCTAQYFDRLCPKTYGYCTDILTKYPFGKLMCFKSHAKVGSICDHDIGAPLVCNGFVMGLVVRGVDFKFCHNLTPFPAIVRKINYDTDYFMNLILDTWTQNAQSRGESVYGNSALTAIIGIIYVSKRIILVC</sequence>
<feature type="compositionally biased region" description="Basic and acidic residues" evidence="3">
    <location>
        <begin position="22"/>
        <end position="41"/>
    </location>
</feature>
<comment type="caution">
    <text evidence="4">The sequence shown here is derived from an EMBL/GenBank/DDBJ whole genome shotgun (WGS) entry which is preliminary data.</text>
</comment>
<comment type="similarity">
    <text evidence="2">Belongs to the peptidase S1 family. CLIP subfamily.</text>
</comment>
<gene>
    <name evidence="4" type="ORF">GE061_010056</name>
</gene>
<keyword evidence="5" id="KW-1185">Reference proteome</keyword>
<proteinExistence type="inferred from homology"/>
<dbReference type="Proteomes" id="UP000466442">
    <property type="component" value="Unassembled WGS sequence"/>
</dbReference>
<dbReference type="InterPro" id="IPR009003">
    <property type="entry name" value="Peptidase_S1_PA"/>
</dbReference>
<evidence type="ECO:0000256" key="1">
    <source>
        <dbReference type="ARBA" id="ARBA00023157"/>
    </source>
</evidence>
<dbReference type="GO" id="GO:0006508">
    <property type="term" value="P:proteolysis"/>
    <property type="evidence" value="ECO:0007669"/>
    <property type="project" value="InterPro"/>
</dbReference>
<dbReference type="Gene3D" id="2.40.10.10">
    <property type="entry name" value="Trypsin-like serine proteases"/>
    <property type="match status" value="2"/>
</dbReference>
<evidence type="ECO:0000313" key="5">
    <source>
        <dbReference type="Proteomes" id="UP000466442"/>
    </source>
</evidence>
<keyword evidence="1" id="KW-1015">Disulfide bond</keyword>
<protein>
    <submittedName>
        <fullName evidence="4">Uncharacterized protein</fullName>
    </submittedName>
</protein>
<evidence type="ECO:0000256" key="3">
    <source>
        <dbReference type="SAM" id="MobiDB-lite"/>
    </source>
</evidence>